<accession>A0A0A9GRC0</accession>
<evidence type="ECO:0000313" key="1">
    <source>
        <dbReference type="EMBL" id="JAE25969.1"/>
    </source>
</evidence>
<reference evidence="1" key="1">
    <citation type="submission" date="2014-09" db="EMBL/GenBank/DDBJ databases">
        <authorList>
            <person name="Magalhaes I.L.F."/>
            <person name="Oliveira U."/>
            <person name="Santos F.R."/>
            <person name="Vidigal T.H.D.A."/>
            <person name="Brescovit A.D."/>
            <person name="Santos A.J."/>
        </authorList>
    </citation>
    <scope>NUCLEOTIDE SEQUENCE</scope>
    <source>
        <tissue evidence="1">Shoot tissue taken approximately 20 cm above the soil surface</tissue>
    </source>
</reference>
<dbReference type="AlphaFoldDB" id="A0A0A9GRC0"/>
<sequence>MGVVIAWHTLLKGGMHRSLGWIDLRFDFIEHQHIHVLLYSAIITSVFSEALGEMLAQFQALTMFSVEARTGCVSG</sequence>
<protein>
    <submittedName>
        <fullName evidence="1">Uncharacterized protein</fullName>
    </submittedName>
</protein>
<organism evidence="1">
    <name type="scientific">Arundo donax</name>
    <name type="common">Giant reed</name>
    <name type="synonym">Donax arundinaceus</name>
    <dbReference type="NCBI Taxonomy" id="35708"/>
    <lineage>
        <taxon>Eukaryota</taxon>
        <taxon>Viridiplantae</taxon>
        <taxon>Streptophyta</taxon>
        <taxon>Embryophyta</taxon>
        <taxon>Tracheophyta</taxon>
        <taxon>Spermatophyta</taxon>
        <taxon>Magnoliopsida</taxon>
        <taxon>Liliopsida</taxon>
        <taxon>Poales</taxon>
        <taxon>Poaceae</taxon>
        <taxon>PACMAD clade</taxon>
        <taxon>Arundinoideae</taxon>
        <taxon>Arundineae</taxon>
        <taxon>Arundo</taxon>
    </lineage>
</organism>
<dbReference type="EMBL" id="GBRH01171927">
    <property type="protein sequence ID" value="JAE25969.1"/>
    <property type="molecule type" value="Transcribed_RNA"/>
</dbReference>
<name>A0A0A9GRC0_ARUDO</name>
<reference evidence="1" key="2">
    <citation type="journal article" date="2015" name="Data Brief">
        <title>Shoot transcriptome of the giant reed, Arundo donax.</title>
        <authorList>
            <person name="Barrero R.A."/>
            <person name="Guerrero F.D."/>
            <person name="Moolhuijzen P."/>
            <person name="Goolsby J.A."/>
            <person name="Tidwell J."/>
            <person name="Bellgard S.E."/>
            <person name="Bellgard M.I."/>
        </authorList>
    </citation>
    <scope>NUCLEOTIDE SEQUENCE</scope>
    <source>
        <tissue evidence="1">Shoot tissue taken approximately 20 cm above the soil surface</tissue>
    </source>
</reference>
<proteinExistence type="predicted"/>